<gene>
    <name evidence="2" type="ordered locus">Aazo_3287</name>
</gene>
<evidence type="ECO:0000313" key="2">
    <source>
        <dbReference type="EMBL" id="ADI64968.1"/>
    </source>
</evidence>
<proteinExistence type="predicted"/>
<name>D7E2E6_NOSA0</name>
<dbReference type="KEGG" id="naz:Aazo_3287"/>
<dbReference type="Proteomes" id="UP000001511">
    <property type="component" value="Chromosome"/>
</dbReference>
<protein>
    <submittedName>
        <fullName evidence="2">Uncharacterized protein</fullName>
    </submittedName>
</protein>
<accession>D7E2E6</accession>
<keyword evidence="3" id="KW-1185">Reference proteome</keyword>
<feature type="region of interest" description="Disordered" evidence="1">
    <location>
        <begin position="49"/>
        <end position="81"/>
    </location>
</feature>
<reference evidence="2 3" key="1">
    <citation type="journal article" date="2010" name="PLoS ONE">
        <title>Genome erosion in a nitrogen-fixing vertically transmitted endosymbiotic multicellular cyanobacterium.</title>
        <authorList>
            <person name="Ran L."/>
            <person name="Larsson J."/>
            <person name="Vigil-Stenman T."/>
            <person name="Nylander J.A."/>
            <person name="Ininbergs K."/>
            <person name="Zheng W.W."/>
            <person name="Lapidus A."/>
            <person name="Lowry S."/>
            <person name="Haselkorn R."/>
            <person name="Bergman B."/>
        </authorList>
    </citation>
    <scope>NUCLEOTIDE SEQUENCE [LARGE SCALE GENOMIC DNA]</scope>
    <source>
        <strain evidence="2 3">0708</strain>
    </source>
</reference>
<evidence type="ECO:0000256" key="1">
    <source>
        <dbReference type="SAM" id="MobiDB-lite"/>
    </source>
</evidence>
<organism evidence="2 3">
    <name type="scientific">Nostoc azollae (strain 0708)</name>
    <name type="common">Anabaena azollae (strain 0708)</name>
    <dbReference type="NCBI Taxonomy" id="551115"/>
    <lineage>
        <taxon>Bacteria</taxon>
        <taxon>Bacillati</taxon>
        <taxon>Cyanobacteriota</taxon>
        <taxon>Cyanophyceae</taxon>
        <taxon>Nostocales</taxon>
        <taxon>Nostocaceae</taxon>
        <taxon>Trichormus</taxon>
    </lineage>
</organism>
<dbReference type="HOGENOM" id="CLU_2106435_0_0_3"/>
<dbReference type="RefSeq" id="WP_013191983.1">
    <property type="nucleotide sequence ID" value="NC_014248.1"/>
</dbReference>
<sequence>MPHHINGKQASYLLSKLVRRGLLVKMGIGGRGAFYSLNEDANIRANLLENPPEMEKDNHKNKKITPSNIEEKSQQIKETKSEQSIQLQLDLFKNFDNQLPNTSDQSILDISHHWL</sequence>
<evidence type="ECO:0000313" key="3">
    <source>
        <dbReference type="Proteomes" id="UP000001511"/>
    </source>
</evidence>
<dbReference type="EMBL" id="CP002059">
    <property type="protein sequence ID" value="ADI64968.1"/>
    <property type="molecule type" value="Genomic_DNA"/>
</dbReference>
<dbReference type="AlphaFoldDB" id="D7E2E6"/>
<feature type="compositionally biased region" description="Basic and acidic residues" evidence="1">
    <location>
        <begin position="69"/>
        <end position="81"/>
    </location>
</feature>